<feature type="region of interest" description="Disordered" evidence="1">
    <location>
        <begin position="72"/>
        <end position="91"/>
    </location>
</feature>
<evidence type="ECO:0000313" key="2">
    <source>
        <dbReference type="EMBL" id="EFG75258.1"/>
    </source>
</evidence>
<keyword evidence="3" id="KW-1185">Reference proteome</keyword>
<dbReference type="RefSeq" id="WP_007168810.1">
    <property type="nucleotide sequence ID" value="NZ_GG770554.1"/>
</dbReference>
<dbReference type="Proteomes" id="UP000003653">
    <property type="component" value="Unassembled WGS sequence"/>
</dbReference>
<sequence>MTELLPTQPPCGICVTHALARGIDFSALNGTQLADGTELHPAITVIAGTNVCWYHALPTLTDLGRATLTRTLDDSPAAAGPPANPANKASA</sequence>
<feature type="compositionally biased region" description="Low complexity" evidence="1">
    <location>
        <begin position="75"/>
        <end position="91"/>
    </location>
</feature>
<evidence type="ECO:0000313" key="3">
    <source>
        <dbReference type="Proteomes" id="UP000003653"/>
    </source>
</evidence>
<proteinExistence type="predicted"/>
<organism evidence="2 3">
    <name type="scientific">Mycobacterium parascrofulaceum ATCC BAA-614</name>
    <dbReference type="NCBI Taxonomy" id="525368"/>
    <lineage>
        <taxon>Bacteria</taxon>
        <taxon>Bacillati</taxon>
        <taxon>Actinomycetota</taxon>
        <taxon>Actinomycetes</taxon>
        <taxon>Mycobacteriales</taxon>
        <taxon>Mycobacteriaceae</taxon>
        <taxon>Mycobacterium</taxon>
        <taxon>Mycobacterium simiae complex</taxon>
    </lineage>
</organism>
<dbReference type="HOGENOM" id="CLU_2423788_0_0_11"/>
<gene>
    <name evidence="2" type="ORF">HMPREF0591_4821</name>
</gene>
<evidence type="ECO:0000256" key="1">
    <source>
        <dbReference type="SAM" id="MobiDB-lite"/>
    </source>
</evidence>
<protein>
    <submittedName>
        <fullName evidence="2">Uncharacterized protein</fullName>
    </submittedName>
</protein>
<accession>D5PF77</accession>
<reference evidence="2 3" key="1">
    <citation type="submission" date="2010-04" db="EMBL/GenBank/DDBJ databases">
        <authorList>
            <person name="Muzny D."/>
            <person name="Qin X."/>
            <person name="Deng J."/>
            <person name="Jiang H."/>
            <person name="Liu Y."/>
            <person name="Qu J."/>
            <person name="Song X.-Z."/>
            <person name="Zhang L."/>
            <person name="Thornton R."/>
            <person name="Coyle M."/>
            <person name="Francisco L."/>
            <person name="Jackson L."/>
            <person name="Javaid M."/>
            <person name="Korchina V."/>
            <person name="Kovar C."/>
            <person name="Mata R."/>
            <person name="Mathew T."/>
            <person name="Ngo R."/>
            <person name="Nguyen L."/>
            <person name="Nguyen N."/>
            <person name="Okwuonu G."/>
            <person name="Ongeri F."/>
            <person name="Pham C."/>
            <person name="Simmons D."/>
            <person name="Wilczek-Boney K."/>
            <person name="Hale W."/>
            <person name="Jakkamsetti A."/>
            <person name="Pham P."/>
            <person name="Ruth R."/>
            <person name="San Lucas F."/>
            <person name="Warren J."/>
            <person name="Zhang J."/>
            <person name="Zhao Z."/>
            <person name="Zhou C."/>
            <person name="Zhu D."/>
            <person name="Lee S."/>
            <person name="Bess C."/>
            <person name="Blankenburg K."/>
            <person name="Forbes L."/>
            <person name="Fu Q."/>
            <person name="Gubbala S."/>
            <person name="Hirani K."/>
            <person name="Jayaseelan J.C."/>
            <person name="Lara F."/>
            <person name="Munidasa M."/>
            <person name="Palculict T."/>
            <person name="Patil S."/>
            <person name="Pu L.-L."/>
            <person name="Saada N."/>
            <person name="Tang L."/>
            <person name="Weissenberger G."/>
            <person name="Zhu Y."/>
            <person name="Hemphill L."/>
            <person name="Shang Y."/>
            <person name="Youmans B."/>
            <person name="Ayvaz T."/>
            <person name="Ross M."/>
            <person name="Santibanez J."/>
            <person name="Aqrawi P."/>
            <person name="Gross S."/>
            <person name="Joshi V."/>
            <person name="Fowler G."/>
            <person name="Nazareth L."/>
            <person name="Reid J."/>
            <person name="Worley K."/>
            <person name="Petrosino J."/>
            <person name="Highlander S."/>
            <person name="Gibbs R."/>
        </authorList>
    </citation>
    <scope>NUCLEOTIDE SEQUENCE [LARGE SCALE GENOMIC DNA]</scope>
    <source>
        <strain evidence="2 3">ATCC BAA-614</strain>
    </source>
</reference>
<name>D5PF77_9MYCO</name>
<comment type="caution">
    <text evidence="2">The sequence shown here is derived from an EMBL/GenBank/DDBJ whole genome shotgun (WGS) entry which is preliminary data.</text>
</comment>
<dbReference type="AlphaFoldDB" id="D5PF77"/>
<dbReference type="EMBL" id="ADNV01000331">
    <property type="protein sequence ID" value="EFG75258.1"/>
    <property type="molecule type" value="Genomic_DNA"/>
</dbReference>